<evidence type="ECO:0000313" key="1">
    <source>
        <dbReference type="EMBL" id="GCA65173.1"/>
    </source>
</evidence>
<protein>
    <submittedName>
        <fullName evidence="1">Uncharacterized protein</fullName>
    </submittedName>
</protein>
<dbReference type="Proteomes" id="UP000265618">
    <property type="component" value="Unassembled WGS sequence"/>
</dbReference>
<keyword evidence="2" id="KW-1185">Reference proteome</keyword>
<evidence type="ECO:0000313" key="2">
    <source>
        <dbReference type="Proteomes" id="UP000265618"/>
    </source>
</evidence>
<feature type="non-terminal residue" evidence="1">
    <location>
        <position position="1"/>
    </location>
</feature>
<organism evidence="1 2">
    <name type="scientific">Kipferlia bialata</name>
    <dbReference type="NCBI Taxonomy" id="797122"/>
    <lineage>
        <taxon>Eukaryota</taxon>
        <taxon>Metamonada</taxon>
        <taxon>Carpediemonas-like organisms</taxon>
        <taxon>Kipferlia</taxon>
    </lineage>
</organism>
<sequence length="14" mass="1694">AQQEGQCLIHRHHH</sequence>
<proteinExistence type="predicted"/>
<name>A0A391P5R5_9EUKA</name>
<dbReference type="EMBL" id="BDIP01010053">
    <property type="protein sequence ID" value="GCA65173.1"/>
    <property type="molecule type" value="Genomic_DNA"/>
</dbReference>
<accession>A0A391P5R5</accession>
<reference evidence="1 2" key="1">
    <citation type="journal article" date="2018" name="PLoS ONE">
        <title>The draft genome of Kipferlia bialata reveals reductive genome evolution in fornicate parasites.</title>
        <authorList>
            <person name="Tanifuji G."/>
            <person name="Takabayashi S."/>
            <person name="Kume K."/>
            <person name="Takagi M."/>
            <person name="Nakayama T."/>
            <person name="Kamikawa R."/>
            <person name="Inagaki Y."/>
            <person name="Hashimoto T."/>
        </authorList>
    </citation>
    <scope>NUCLEOTIDE SEQUENCE [LARGE SCALE GENOMIC DNA]</scope>
    <source>
        <strain evidence="1">NY0173</strain>
    </source>
</reference>
<comment type="caution">
    <text evidence="1">The sequence shown here is derived from an EMBL/GenBank/DDBJ whole genome shotgun (WGS) entry which is preliminary data.</text>
</comment>
<gene>
    <name evidence="1" type="ORF">KIPB_016443</name>
</gene>